<dbReference type="HAMAP" id="MF_00376">
    <property type="entry name" value="Dephospho_CoA_kinase"/>
    <property type="match status" value="1"/>
</dbReference>
<dbReference type="GO" id="GO:0005737">
    <property type="term" value="C:cytoplasm"/>
    <property type="evidence" value="ECO:0007669"/>
    <property type="project" value="UniProtKB-SubCell"/>
</dbReference>
<gene>
    <name evidence="3" type="primary">coaE</name>
    <name evidence="5" type="ORF">PEPNEM18_00585</name>
</gene>
<dbReference type="CDD" id="cd02022">
    <property type="entry name" value="DPCK"/>
    <property type="match status" value="1"/>
</dbReference>
<comment type="similarity">
    <text evidence="3">Belongs to the CoaE family.</text>
</comment>
<comment type="function">
    <text evidence="3">Catalyzes the phosphorylation of the 3'-hydroxyl group of dephosphocoenzyme A to form coenzyme A.</text>
</comment>
<comment type="catalytic activity">
    <reaction evidence="3">
        <text>3'-dephospho-CoA + ATP = ADP + CoA + H(+)</text>
        <dbReference type="Rhea" id="RHEA:18245"/>
        <dbReference type="ChEBI" id="CHEBI:15378"/>
        <dbReference type="ChEBI" id="CHEBI:30616"/>
        <dbReference type="ChEBI" id="CHEBI:57287"/>
        <dbReference type="ChEBI" id="CHEBI:57328"/>
        <dbReference type="ChEBI" id="CHEBI:456216"/>
        <dbReference type="EC" id="2.7.1.24"/>
    </reaction>
</comment>
<accession>A0A6V6Y0C4</accession>
<comment type="pathway">
    <text evidence="3">Cofactor biosynthesis; coenzyme A biosynthesis; CoA from (R)-pantothenate: step 5/5.</text>
</comment>
<keyword evidence="3 5" id="KW-0418">Kinase</keyword>
<evidence type="ECO:0000313" key="6">
    <source>
        <dbReference type="Proteomes" id="UP000586454"/>
    </source>
</evidence>
<dbReference type="NCBIfam" id="TIGR00152">
    <property type="entry name" value="dephospho-CoA kinase"/>
    <property type="match status" value="1"/>
</dbReference>
<protein>
    <recommendedName>
        <fullName evidence="3 4">Dephospho-CoA kinase</fullName>
        <ecNumber evidence="3 4">2.7.1.24</ecNumber>
    </recommendedName>
    <alternativeName>
        <fullName evidence="3">Dephosphocoenzyme A kinase</fullName>
    </alternativeName>
</protein>
<name>A0A6V6Y0C4_9FIRM</name>
<dbReference type="SUPFAM" id="SSF52540">
    <property type="entry name" value="P-loop containing nucleoside triphosphate hydrolases"/>
    <property type="match status" value="1"/>
</dbReference>
<keyword evidence="2 3" id="KW-0067">ATP-binding</keyword>
<keyword evidence="3" id="KW-0963">Cytoplasm</keyword>
<comment type="subcellular location">
    <subcellularLocation>
        <location evidence="3">Cytoplasm</location>
    </subcellularLocation>
</comment>
<dbReference type="Pfam" id="PF01121">
    <property type="entry name" value="CoaE"/>
    <property type="match status" value="1"/>
</dbReference>
<dbReference type="AlphaFoldDB" id="A0A6V6Y0C4"/>
<dbReference type="GO" id="GO:0015937">
    <property type="term" value="P:coenzyme A biosynthetic process"/>
    <property type="evidence" value="ECO:0007669"/>
    <property type="project" value="UniProtKB-UniRule"/>
</dbReference>
<dbReference type="RefSeq" id="WP_180499043.1">
    <property type="nucleotide sequence ID" value="NZ_CAIJCS010000014.1"/>
</dbReference>
<keyword evidence="1 3" id="KW-0547">Nucleotide-binding</keyword>
<keyword evidence="6" id="KW-1185">Reference proteome</keyword>
<evidence type="ECO:0000256" key="1">
    <source>
        <dbReference type="ARBA" id="ARBA00022741"/>
    </source>
</evidence>
<dbReference type="EC" id="2.7.1.24" evidence="3 4"/>
<feature type="binding site" evidence="3">
    <location>
        <begin position="13"/>
        <end position="18"/>
    </location>
    <ligand>
        <name>ATP</name>
        <dbReference type="ChEBI" id="CHEBI:30616"/>
    </ligand>
</feature>
<evidence type="ECO:0000256" key="2">
    <source>
        <dbReference type="ARBA" id="ARBA00022840"/>
    </source>
</evidence>
<organism evidence="5 6">
    <name type="scientific">Aedoeadaptatus nemausensis</name>
    <dbReference type="NCBI Taxonomy" id="2582829"/>
    <lineage>
        <taxon>Bacteria</taxon>
        <taxon>Bacillati</taxon>
        <taxon>Bacillota</taxon>
        <taxon>Tissierellia</taxon>
        <taxon>Tissierellales</taxon>
        <taxon>Peptoniphilaceae</taxon>
        <taxon>Aedoeadaptatus</taxon>
    </lineage>
</organism>
<dbReference type="UniPathway" id="UPA00241">
    <property type="reaction ID" value="UER00356"/>
</dbReference>
<evidence type="ECO:0000256" key="4">
    <source>
        <dbReference type="NCBIfam" id="TIGR00152"/>
    </source>
</evidence>
<proteinExistence type="inferred from homology"/>
<evidence type="ECO:0000256" key="3">
    <source>
        <dbReference type="HAMAP-Rule" id="MF_00376"/>
    </source>
</evidence>
<dbReference type="PROSITE" id="PS51219">
    <property type="entry name" value="DPCK"/>
    <property type="match status" value="1"/>
</dbReference>
<reference evidence="5 6" key="1">
    <citation type="submission" date="2020-06" db="EMBL/GenBank/DDBJ databases">
        <authorList>
            <person name="Criscuolo A."/>
        </authorList>
    </citation>
    <scope>NUCLEOTIDE SEQUENCE [LARGE SCALE GENOMIC DNA]</scope>
    <source>
        <strain evidence="5">1804121828</strain>
    </source>
</reference>
<dbReference type="PANTHER" id="PTHR10695">
    <property type="entry name" value="DEPHOSPHO-COA KINASE-RELATED"/>
    <property type="match status" value="1"/>
</dbReference>
<dbReference type="EMBL" id="CAIJCS010000014">
    <property type="protein sequence ID" value="CAC9925684.1"/>
    <property type="molecule type" value="Genomic_DNA"/>
</dbReference>
<dbReference type="GO" id="GO:0005524">
    <property type="term" value="F:ATP binding"/>
    <property type="evidence" value="ECO:0007669"/>
    <property type="project" value="UniProtKB-UniRule"/>
</dbReference>
<keyword evidence="3" id="KW-0173">Coenzyme A biosynthesis</keyword>
<evidence type="ECO:0000313" key="5">
    <source>
        <dbReference type="EMBL" id="CAC9925684.1"/>
    </source>
</evidence>
<dbReference type="InterPro" id="IPR027417">
    <property type="entry name" value="P-loop_NTPase"/>
</dbReference>
<dbReference type="GO" id="GO:0004140">
    <property type="term" value="F:dephospho-CoA kinase activity"/>
    <property type="evidence" value="ECO:0007669"/>
    <property type="project" value="UniProtKB-UniRule"/>
</dbReference>
<dbReference type="Gene3D" id="3.40.50.300">
    <property type="entry name" value="P-loop containing nucleotide triphosphate hydrolases"/>
    <property type="match status" value="1"/>
</dbReference>
<sequence length="203" mass="22882">MSLNKIAITGTIGSGKSALSAYLLGWDYMVIDADEVGRFLVEPGSDLLKEIDAAFPEGILASDGSLNREKLGEIIFNDEEKRKKLNSIMHPAISKYILKIIEDRKGTIFFEVPLLFENRKALEEEGLTFDEVWLVDADDAVRIERIMARDQISEEYAKQKIASQMPAEEKRALADKIFENSGDLMSLYSQVDEALEEMRGEEI</sequence>
<keyword evidence="3" id="KW-0808">Transferase</keyword>
<comment type="caution">
    <text evidence="5">The sequence shown here is derived from an EMBL/GenBank/DDBJ whole genome shotgun (WGS) entry which is preliminary data.</text>
</comment>
<dbReference type="InterPro" id="IPR001977">
    <property type="entry name" value="Depp_CoAkinase"/>
</dbReference>
<dbReference type="Proteomes" id="UP000586454">
    <property type="component" value="Unassembled WGS sequence"/>
</dbReference>
<dbReference type="PANTHER" id="PTHR10695:SF46">
    <property type="entry name" value="BIFUNCTIONAL COENZYME A SYNTHASE-RELATED"/>
    <property type="match status" value="1"/>
</dbReference>